<comment type="caution">
    <text evidence="1">The sequence shown here is derived from an EMBL/GenBank/DDBJ whole genome shotgun (WGS) entry which is preliminary data.</text>
</comment>
<dbReference type="AlphaFoldDB" id="A0A9Q1CQJ3"/>
<name>A0A9Q1CQJ3_HOLLE</name>
<organism evidence="1 2">
    <name type="scientific">Holothuria leucospilota</name>
    <name type="common">Black long sea cucumber</name>
    <name type="synonym">Mertensiothuria leucospilota</name>
    <dbReference type="NCBI Taxonomy" id="206669"/>
    <lineage>
        <taxon>Eukaryota</taxon>
        <taxon>Metazoa</taxon>
        <taxon>Echinodermata</taxon>
        <taxon>Eleutherozoa</taxon>
        <taxon>Echinozoa</taxon>
        <taxon>Holothuroidea</taxon>
        <taxon>Aspidochirotacea</taxon>
        <taxon>Aspidochirotida</taxon>
        <taxon>Holothuriidae</taxon>
        <taxon>Holothuria</taxon>
    </lineage>
</organism>
<gene>
    <name evidence="1" type="ORF">HOLleu_01224</name>
</gene>
<reference evidence="1" key="1">
    <citation type="submission" date="2021-10" db="EMBL/GenBank/DDBJ databases">
        <title>Tropical sea cucumber genome reveals ecological adaptation and Cuvierian tubules defense mechanism.</title>
        <authorList>
            <person name="Chen T."/>
        </authorList>
    </citation>
    <scope>NUCLEOTIDE SEQUENCE</scope>
    <source>
        <strain evidence="1">Nanhai2018</strain>
        <tissue evidence="1">Muscle</tissue>
    </source>
</reference>
<dbReference type="EMBL" id="JAIZAY010000001">
    <property type="protein sequence ID" value="KAJ8048774.1"/>
    <property type="molecule type" value="Genomic_DNA"/>
</dbReference>
<sequence>MDSIVDKKQFNITGLLSRLGLKWRYFNFSDEADKDIHIDDISPEMAHLLSNYPRRFKPTFELCSYDGWDIEDDIPPHLISQLSKLHFASNTDVDLQIIVYHIKLKRFRVATARNSLPYLVIFSLVFRFYDKRQFTVQC</sequence>
<evidence type="ECO:0000313" key="2">
    <source>
        <dbReference type="Proteomes" id="UP001152320"/>
    </source>
</evidence>
<dbReference type="Proteomes" id="UP001152320">
    <property type="component" value="Chromosome 1"/>
</dbReference>
<evidence type="ECO:0000313" key="1">
    <source>
        <dbReference type="EMBL" id="KAJ8048774.1"/>
    </source>
</evidence>
<protein>
    <submittedName>
        <fullName evidence="1">Uncharacterized protein</fullName>
    </submittedName>
</protein>
<proteinExistence type="predicted"/>
<accession>A0A9Q1CQJ3</accession>
<keyword evidence="2" id="KW-1185">Reference proteome</keyword>